<dbReference type="GeneID" id="30582569"/>
<evidence type="ECO:0000256" key="5">
    <source>
        <dbReference type="ARBA" id="ARBA00022958"/>
    </source>
</evidence>
<evidence type="ECO:0000256" key="6">
    <source>
        <dbReference type="ARBA" id="ARBA00023134"/>
    </source>
</evidence>
<dbReference type="Gene3D" id="3.90.1660.10">
    <property type="entry name" value="CofE-like domain"/>
    <property type="match status" value="1"/>
</dbReference>
<dbReference type="NCBIfam" id="NF009809">
    <property type="entry name" value="PRK13293.1"/>
    <property type="match status" value="1"/>
</dbReference>
<keyword evidence="7" id="KW-0464">Manganese</keyword>
<dbReference type="Gene3D" id="3.30.1330.100">
    <property type="entry name" value="CofE-like"/>
    <property type="match status" value="1"/>
</dbReference>
<dbReference type="STRING" id="2177.BHR79_02385"/>
<dbReference type="AlphaFoldDB" id="A0A1L3Q0P9"/>
<dbReference type="PANTHER" id="PTHR47917:SF1">
    <property type="entry name" value="COENZYME F420:L-GLUTAMATE LIGASE"/>
    <property type="match status" value="1"/>
</dbReference>
<reference evidence="9 10" key="1">
    <citation type="submission" date="2016-10" db="EMBL/GenBank/DDBJ databases">
        <title>Methanohalophilus halophilus.</title>
        <authorList>
            <person name="L'haridon S."/>
        </authorList>
    </citation>
    <scope>NUCLEOTIDE SEQUENCE [LARGE SCALE GENOMIC DNA]</scope>
    <source>
        <strain evidence="9 10">Z-7982</strain>
    </source>
</reference>
<dbReference type="KEGG" id="mhaz:BHR79_02385"/>
<keyword evidence="10" id="KW-1185">Reference proteome</keyword>
<evidence type="ECO:0000259" key="8">
    <source>
        <dbReference type="Pfam" id="PF01996"/>
    </source>
</evidence>
<dbReference type="GO" id="GO:0005525">
    <property type="term" value="F:GTP binding"/>
    <property type="evidence" value="ECO:0007669"/>
    <property type="project" value="UniProtKB-KW"/>
</dbReference>
<keyword evidence="1 9" id="KW-0436">Ligase</keyword>
<dbReference type="RefSeq" id="WP_072560825.1">
    <property type="nucleotide sequence ID" value="NZ_CP017921.1"/>
</dbReference>
<organism evidence="9 10">
    <name type="scientific">Methanohalophilus halophilus</name>
    <dbReference type="NCBI Taxonomy" id="2177"/>
    <lineage>
        <taxon>Archaea</taxon>
        <taxon>Methanobacteriati</taxon>
        <taxon>Methanobacteriota</taxon>
        <taxon>Stenosarchaea group</taxon>
        <taxon>Methanomicrobia</taxon>
        <taxon>Methanosarcinales</taxon>
        <taxon>Methanosarcinaceae</taxon>
        <taxon>Methanohalophilus</taxon>
    </lineage>
</organism>
<protein>
    <submittedName>
        <fullName evidence="9">Coenzyme F420-0:L-glutamate ligase</fullName>
    </submittedName>
</protein>
<dbReference type="OrthoDB" id="11383at2157"/>
<gene>
    <name evidence="9" type="ORF">BHR79_02385</name>
</gene>
<keyword evidence="4" id="KW-0460">Magnesium</keyword>
<keyword evidence="6" id="KW-0342">GTP-binding</keyword>
<dbReference type="Proteomes" id="UP000186879">
    <property type="component" value="Chromosome"/>
</dbReference>
<dbReference type="EMBL" id="CP017921">
    <property type="protein sequence ID" value="APH38447.1"/>
    <property type="molecule type" value="Genomic_DNA"/>
</dbReference>
<name>A0A1L3Q0P9_9EURY</name>
<evidence type="ECO:0000256" key="7">
    <source>
        <dbReference type="ARBA" id="ARBA00023211"/>
    </source>
</evidence>
<dbReference type="GO" id="GO:0046872">
    <property type="term" value="F:metal ion binding"/>
    <property type="evidence" value="ECO:0007669"/>
    <property type="project" value="UniProtKB-KW"/>
</dbReference>
<dbReference type="PANTHER" id="PTHR47917">
    <property type="match status" value="1"/>
</dbReference>
<evidence type="ECO:0000256" key="1">
    <source>
        <dbReference type="ARBA" id="ARBA00022598"/>
    </source>
</evidence>
<dbReference type="Pfam" id="PF01996">
    <property type="entry name" value="F420_ligase"/>
    <property type="match status" value="1"/>
</dbReference>
<dbReference type="SUPFAM" id="SSF144010">
    <property type="entry name" value="CofE-like"/>
    <property type="match status" value="1"/>
</dbReference>
<evidence type="ECO:0000256" key="3">
    <source>
        <dbReference type="ARBA" id="ARBA00022741"/>
    </source>
</evidence>
<evidence type="ECO:0000256" key="4">
    <source>
        <dbReference type="ARBA" id="ARBA00022842"/>
    </source>
</evidence>
<evidence type="ECO:0000256" key="2">
    <source>
        <dbReference type="ARBA" id="ARBA00022723"/>
    </source>
</evidence>
<evidence type="ECO:0000313" key="9">
    <source>
        <dbReference type="EMBL" id="APH38447.1"/>
    </source>
</evidence>
<proteinExistence type="predicted"/>
<accession>A0A1L3Q0P9</accession>
<dbReference type="InterPro" id="IPR002847">
    <property type="entry name" value="F420-0_gamma-glut_ligase-dom"/>
</dbReference>
<sequence length="253" mass="27236">MKMEAFTVDDIPLIKPGDDIAAIICEHAVLEDGDVLVIASTIIAKAENELFSLDNINPSAQAIAIGRKDDKDPRLVQAVLDRCSECFVESPVMLVQSDRAHVCINAGVDDSNVENDLLADLPRDGDASARSIGESVEEITGCRIAVVVTDTNGRAFRLGQTGVAIGLYHAAPIYHWKGTKDLFGYEMQISEEAVADEVAAAANLLMGEGSGGNPVVVVRGIPLFTEEKTSARQLYRPDNMDLIKKALRISKKS</sequence>
<evidence type="ECO:0000313" key="10">
    <source>
        <dbReference type="Proteomes" id="UP000186879"/>
    </source>
</evidence>
<keyword evidence="3" id="KW-0547">Nucleotide-binding</keyword>
<keyword evidence="2" id="KW-0479">Metal-binding</keyword>
<feature type="domain" description="Coenzyme F420:L-glutamate ligase-like" evidence="8">
    <location>
        <begin position="11"/>
        <end position="220"/>
    </location>
</feature>
<keyword evidence="5" id="KW-0630">Potassium</keyword>
<dbReference type="GO" id="GO:0052618">
    <property type="term" value="F:coenzyme F420-0:L-glutamate ligase activity"/>
    <property type="evidence" value="ECO:0007669"/>
    <property type="project" value="TreeGrafter"/>
</dbReference>
<dbReference type="InterPro" id="IPR008225">
    <property type="entry name" value="F420-0_g-glutamyl_ligase"/>
</dbReference>
<dbReference type="NCBIfam" id="TIGR01916">
    <property type="entry name" value="F420_cofE"/>
    <property type="match status" value="1"/>
</dbReference>